<dbReference type="Gene3D" id="1.10.287.10">
    <property type="entry name" value="S15/NS1, RNA-binding"/>
    <property type="match status" value="1"/>
</dbReference>
<accession>A0AA35QXJ3</accession>
<keyword evidence="6" id="KW-1185">Reference proteome</keyword>
<dbReference type="CDD" id="cd00353">
    <property type="entry name" value="Ribosomal_S15p_S13e"/>
    <property type="match status" value="1"/>
</dbReference>
<dbReference type="GO" id="GO:0003735">
    <property type="term" value="F:structural constituent of ribosome"/>
    <property type="evidence" value="ECO:0007669"/>
    <property type="project" value="InterPro"/>
</dbReference>
<evidence type="ECO:0000256" key="1">
    <source>
        <dbReference type="ARBA" id="ARBA00008434"/>
    </source>
</evidence>
<dbReference type="InterPro" id="IPR000589">
    <property type="entry name" value="Ribosomal_uS15"/>
</dbReference>
<evidence type="ECO:0000256" key="4">
    <source>
        <dbReference type="RuleBase" id="RU003919"/>
    </source>
</evidence>
<dbReference type="Gene3D" id="6.10.250.3130">
    <property type="match status" value="1"/>
</dbReference>
<dbReference type="PANTHER" id="PTHR23321">
    <property type="entry name" value="RIBOSOMAL PROTEIN S15, BACTERIAL AND ORGANELLAR"/>
    <property type="match status" value="1"/>
</dbReference>
<dbReference type="GO" id="GO:1990904">
    <property type="term" value="C:ribonucleoprotein complex"/>
    <property type="evidence" value="ECO:0007669"/>
    <property type="project" value="UniProtKB-KW"/>
</dbReference>
<dbReference type="InterPro" id="IPR005290">
    <property type="entry name" value="Ribosomal_uS15_bac-type"/>
</dbReference>
<proteinExistence type="inferred from homology"/>
<dbReference type="AlphaFoldDB" id="A0AA35QXJ3"/>
<comment type="caution">
    <text evidence="5">The sequence shown here is derived from an EMBL/GenBank/DDBJ whole genome shotgun (WGS) entry which is preliminary data.</text>
</comment>
<keyword evidence="3 4" id="KW-0687">Ribonucleoprotein</keyword>
<protein>
    <submittedName>
        <fullName evidence="5">30S ribosomal protein S15</fullName>
    </submittedName>
</protein>
<dbReference type="Proteomes" id="UP001174909">
    <property type="component" value="Unassembled WGS sequence"/>
</dbReference>
<dbReference type="SUPFAM" id="SSF47060">
    <property type="entry name" value="S15/NS1 RNA-binding domain"/>
    <property type="match status" value="1"/>
</dbReference>
<dbReference type="Pfam" id="PF00312">
    <property type="entry name" value="Ribosomal_S15"/>
    <property type="match status" value="1"/>
</dbReference>
<dbReference type="NCBIfam" id="TIGR00952">
    <property type="entry name" value="S15_bact"/>
    <property type="match status" value="1"/>
</dbReference>
<sequence>MHVQWYVYGVVRPARVCVYVIVYTCATLAHARRVREFSHHVEPWKRLALTFHLPLTVSSRGPGVGTVSLLCRLSSVAQTPTSGGFRTREVGREQMLSQNESNRINVAEIVRQFQHKDGDTGSTPVQVAVLTHRISHLTEHVKRNRKDFSCQRALVKMVHQRRRLLQYLERSDHKAYHMLLSQLQLRTPRPLSYSRPKS</sequence>
<organism evidence="5 6">
    <name type="scientific">Geodia barretti</name>
    <name type="common">Barrett's horny sponge</name>
    <dbReference type="NCBI Taxonomy" id="519541"/>
    <lineage>
        <taxon>Eukaryota</taxon>
        <taxon>Metazoa</taxon>
        <taxon>Porifera</taxon>
        <taxon>Demospongiae</taxon>
        <taxon>Heteroscleromorpha</taxon>
        <taxon>Tetractinellida</taxon>
        <taxon>Astrophorina</taxon>
        <taxon>Geodiidae</taxon>
        <taxon>Geodia</taxon>
    </lineage>
</organism>
<gene>
    <name evidence="5" type="ORF">GBAR_LOCUS1824</name>
</gene>
<keyword evidence="2 4" id="KW-0689">Ribosomal protein</keyword>
<dbReference type="InterPro" id="IPR009068">
    <property type="entry name" value="uS15_NS1_RNA-bd_sf"/>
</dbReference>
<evidence type="ECO:0000313" key="5">
    <source>
        <dbReference type="EMBL" id="CAI7996124.1"/>
    </source>
</evidence>
<evidence type="ECO:0000313" key="6">
    <source>
        <dbReference type="Proteomes" id="UP001174909"/>
    </source>
</evidence>
<dbReference type="SMART" id="SM01387">
    <property type="entry name" value="Ribosomal_S15"/>
    <property type="match status" value="1"/>
</dbReference>
<evidence type="ECO:0000256" key="2">
    <source>
        <dbReference type="ARBA" id="ARBA00022980"/>
    </source>
</evidence>
<dbReference type="PANTHER" id="PTHR23321:SF26">
    <property type="entry name" value="SMALL RIBOSOMAL SUBUNIT PROTEIN US15M"/>
    <property type="match status" value="1"/>
</dbReference>
<dbReference type="GO" id="GO:0006412">
    <property type="term" value="P:translation"/>
    <property type="evidence" value="ECO:0007669"/>
    <property type="project" value="InterPro"/>
</dbReference>
<dbReference type="GO" id="GO:0005840">
    <property type="term" value="C:ribosome"/>
    <property type="evidence" value="ECO:0007669"/>
    <property type="project" value="UniProtKB-KW"/>
</dbReference>
<comment type="similarity">
    <text evidence="1 4">Belongs to the universal ribosomal protein uS15 family.</text>
</comment>
<evidence type="ECO:0000256" key="3">
    <source>
        <dbReference type="ARBA" id="ARBA00023274"/>
    </source>
</evidence>
<dbReference type="HAMAP" id="MF_01343_B">
    <property type="entry name" value="Ribosomal_uS15_B"/>
    <property type="match status" value="1"/>
</dbReference>
<name>A0AA35QXJ3_GEOBA</name>
<dbReference type="GO" id="GO:0005737">
    <property type="term" value="C:cytoplasm"/>
    <property type="evidence" value="ECO:0007669"/>
    <property type="project" value="UniProtKB-ARBA"/>
</dbReference>
<dbReference type="EMBL" id="CASHTH010000265">
    <property type="protein sequence ID" value="CAI7996124.1"/>
    <property type="molecule type" value="Genomic_DNA"/>
</dbReference>
<reference evidence="5" key="1">
    <citation type="submission" date="2023-03" db="EMBL/GenBank/DDBJ databases">
        <authorList>
            <person name="Steffen K."/>
            <person name="Cardenas P."/>
        </authorList>
    </citation>
    <scope>NUCLEOTIDE SEQUENCE</scope>
</reference>